<organism evidence="1 2">
    <name type="scientific">Coemansia helicoidea</name>
    <dbReference type="NCBI Taxonomy" id="1286919"/>
    <lineage>
        <taxon>Eukaryota</taxon>
        <taxon>Fungi</taxon>
        <taxon>Fungi incertae sedis</taxon>
        <taxon>Zoopagomycota</taxon>
        <taxon>Kickxellomycotina</taxon>
        <taxon>Kickxellomycetes</taxon>
        <taxon>Kickxellales</taxon>
        <taxon>Kickxellaceae</taxon>
        <taxon>Coemansia</taxon>
    </lineage>
</organism>
<keyword evidence="2" id="KW-1185">Reference proteome</keyword>
<sequence length="229" mass="26355">HRREGAACWQRASRHDLAAVHWRSRQLGRHWRSHDRVAGPPRAGVGHVGADRVQERHRWQRQDRCGRDQVVRVAALLPVGNQAGAERDRRDAGQPALPCHSARRRRRPQLRGEARQRVRRAAGQGGRQPAPDGGLQPRQQLQGLQAAAHRCGQRRPAAQQRRVGQVHRRRHDREQPRRGQPELPRRRRPVQARLRQERDRRVRQLDRHGCHAGRPARGRAQPPQEGTAL</sequence>
<comment type="caution">
    <text evidence="1">The sequence shown here is derived from an EMBL/GenBank/DDBJ whole genome shotgun (WGS) entry which is preliminary data.</text>
</comment>
<proteinExistence type="predicted"/>
<feature type="non-terminal residue" evidence="1">
    <location>
        <position position="1"/>
    </location>
</feature>
<accession>A0ACC1KGB0</accession>
<feature type="non-terminal residue" evidence="1">
    <location>
        <position position="229"/>
    </location>
</feature>
<dbReference type="EMBL" id="JANBUN010003752">
    <property type="protein sequence ID" value="KAJ2789538.1"/>
    <property type="molecule type" value="Genomic_DNA"/>
</dbReference>
<protein>
    <submittedName>
        <fullName evidence="1">Uncharacterized protein</fullName>
    </submittedName>
</protein>
<name>A0ACC1KGB0_9FUNG</name>
<evidence type="ECO:0000313" key="2">
    <source>
        <dbReference type="Proteomes" id="UP001140087"/>
    </source>
</evidence>
<dbReference type="Proteomes" id="UP001140087">
    <property type="component" value="Unassembled WGS sequence"/>
</dbReference>
<gene>
    <name evidence="1" type="ORF">H4R21_006718</name>
</gene>
<reference evidence="1" key="1">
    <citation type="submission" date="2022-07" db="EMBL/GenBank/DDBJ databases">
        <title>Phylogenomic reconstructions and comparative analyses of Kickxellomycotina fungi.</title>
        <authorList>
            <person name="Reynolds N.K."/>
            <person name="Stajich J.E."/>
            <person name="Barry K."/>
            <person name="Grigoriev I.V."/>
            <person name="Crous P."/>
            <person name="Smith M.E."/>
        </authorList>
    </citation>
    <scope>NUCLEOTIDE SEQUENCE</scope>
    <source>
        <strain evidence="1">BCRC 34780</strain>
    </source>
</reference>
<evidence type="ECO:0000313" key="1">
    <source>
        <dbReference type="EMBL" id="KAJ2789538.1"/>
    </source>
</evidence>